<reference evidence="1 2" key="1">
    <citation type="submission" date="2017-10" db="EMBL/GenBank/DDBJ databases">
        <title>Sequencing the genomes of 1000 actinobacteria strains.</title>
        <authorList>
            <person name="Klenk H.-P."/>
        </authorList>
    </citation>
    <scope>NUCLEOTIDE SEQUENCE [LARGE SCALE GENOMIC DNA]</scope>
    <source>
        <strain evidence="1 2">DSM 21798</strain>
    </source>
</reference>
<gene>
    <name evidence="1" type="ORF">ATJ78_1376</name>
</gene>
<evidence type="ECO:0008006" key="3">
    <source>
        <dbReference type="Google" id="ProtNLM"/>
    </source>
</evidence>
<protein>
    <recommendedName>
        <fullName evidence="3">Hpr(Ser) kinase/phosphatase</fullName>
    </recommendedName>
</protein>
<evidence type="ECO:0000313" key="2">
    <source>
        <dbReference type="Proteomes" id="UP000221369"/>
    </source>
</evidence>
<dbReference type="Proteomes" id="UP000221369">
    <property type="component" value="Unassembled WGS sequence"/>
</dbReference>
<sequence length="308" mass="33225">MSLTMLYGLGIDTDFDLHDAGYSGMGEADIRVRTGPYSQASSPQPAGEHLLNFETNEPWYTLVRTASGDLHFRVHGVCDYLISPDFRDVELRMLAGVDQGMDGVMTTGTLMSLLLYLKGSPVFHGSAVDVDGAGIAFVGHSGQGKTTMATLLCSEGASVITDDVLVIDDAATLPTIRRGSRELRLRSGIEELASRAAMGSSRVSADERQVIAPRPAEAERVPLRAIVIPRPTRDDSPLRFERLSEKDALLALLAFPRLMGWRDPNVLSLVFQNASALVTRVPVLVGHVPWGPPFPEGITSALLAEVNS</sequence>
<dbReference type="InterPro" id="IPR027417">
    <property type="entry name" value="P-loop_NTPase"/>
</dbReference>
<evidence type="ECO:0000313" key="1">
    <source>
        <dbReference type="EMBL" id="PFG30447.1"/>
    </source>
</evidence>
<accession>A0A2A9DUI1</accession>
<comment type="caution">
    <text evidence="1">The sequence shown here is derived from an EMBL/GenBank/DDBJ whole genome shotgun (WGS) entry which is preliminary data.</text>
</comment>
<dbReference type="EMBL" id="PDJE01000001">
    <property type="protein sequence ID" value="PFG30447.1"/>
    <property type="molecule type" value="Genomic_DNA"/>
</dbReference>
<dbReference type="AlphaFoldDB" id="A0A2A9DUI1"/>
<dbReference type="Gene3D" id="3.40.50.300">
    <property type="entry name" value="P-loop containing nucleotide triphosphate hydrolases"/>
    <property type="match status" value="1"/>
</dbReference>
<dbReference type="SUPFAM" id="SSF53795">
    <property type="entry name" value="PEP carboxykinase-like"/>
    <property type="match status" value="1"/>
</dbReference>
<keyword evidence="2" id="KW-1185">Reference proteome</keyword>
<name>A0A2A9DUI1_9MICO</name>
<organism evidence="1 2">
    <name type="scientific">Paramicrobacterium agarici</name>
    <dbReference type="NCBI Taxonomy" id="630514"/>
    <lineage>
        <taxon>Bacteria</taxon>
        <taxon>Bacillati</taxon>
        <taxon>Actinomycetota</taxon>
        <taxon>Actinomycetes</taxon>
        <taxon>Micrococcales</taxon>
        <taxon>Microbacteriaceae</taxon>
        <taxon>Paramicrobacterium</taxon>
    </lineage>
</organism>
<proteinExistence type="predicted"/>